<comment type="caution">
    <text evidence="2">The sequence shown here is derived from an EMBL/GenBank/DDBJ whole genome shotgun (WGS) entry which is preliminary data.</text>
</comment>
<organism evidence="2 3">
    <name type="scientific">Micromonospora zingiberis</name>
    <dbReference type="NCBI Taxonomy" id="2053011"/>
    <lineage>
        <taxon>Bacteria</taxon>
        <taxon>Bacillati</taxon>
        <taxon>Actinomycetota</taxon>
        <taxon>Actinomycetes</taxon>
        <taxon>Micromonosporales</taxon>
        <taxon>Micromonosporaceae</taxon>
        <taxon>Micromonospora</taxon>
    </lineage>
</organism>
<dbReference type="PANTHER" id="PTHR13847:SF285">
    <property type="entry name" value="FAD DEPENDENT OXIDOREDUCTASE DOMAIN-CONTAINING PROTEIN"/>
    <property type="match status" value="1"/>
</dbReference>
<dbReference type="InterPro" id="IPR006076">
    <property type="entry name" value="FAD-dep_OxRdtase"/>
</dbReference>
<proteinExistence type="predicted"/>
<dbReference type="Gene3D" id="3.50.50.60">
    <property type="entry name" value="FAD/NAD(P)-binding domain"/>
    <property type="match status" value="1"/>
</dbReference>
<dbReference type="GO" id="GO:0005737">
    <property type="term" value="C:cytoplasm"/>
    <property type="evidence" value="ECO:0007669"/>
    <property type="project" value="TreeGrafter"/>
</dbReference>
<dbReference type="PANTHER" id="PTHR13847">
    <property type="entry name" value="SARCOSINE DEHYDROGENASE-RELATED"/>
    <property type="match status" value="1"/>
</dbReference>
<dbReference type="InterPro" id="IPR036188">
    <property type="entry name" value="FAD/NAD-bd_sf"/>
</dbReference>
<feature type="domain" description="FAD dependent oxidoreductase" evidence="1">
    <location>
        <begin position="30"/>
        <end position="394"/>
    </location>
</feature>
<dbReference type="OrthoDB" id="9805852at2"/>
<dbReference type="Proteomes" id="UP000292274">
    <property type="component" value="Unassembled WGS sequence"/>
</dbReference>
<dbReference type="RefSeq" id="WP_131301315.1">
    <property type="nucleotide sequence ID" value="NZ_SJJR01000002.1"/>
</dbReference>
<dbReference type="Gene3D" id="3.30.9.10">
    <property type="entry name" value="D-Amino Acid Oxidase, subunit A, domain 2"/>
    <property type="match status" value="1"/>
</dbReference>
<evidence type="ECO:0000313" key="3">
    <source>
        <dbReference type="Proteomes" id="UP000292274"/>
    </source>
</evidence>
<dbReference type="EMBL" id="SJJR01000002">
    <property type="protein sequence ID" value="TCB99918.1"/>
    <property type="molecule type" value="Genomic_DNA"/>
</dbReference>
<gene>
    <name evidence="2" type="ORF">E0H26_05100</name>
</gene>
<sequence>MHYPDLSYWLSTVDEPLAPRPALGADTDADVVIVGAGYTGLWTAYYLAGADPTLRIVVLERQVAGFGASGRNGGWCSALLPTSLTGLARRHGRDAAIAMQHAMHDTVREVGRVVAAEGIDCHWSYGGTVVLARSGPQLDRARATVAEAREFGFGAEDLTLLGPDEAVARCAAAGVRGGTYTPHCAAVHPARLVRGLAQAVERRGVTIHEQSPVTEIRRGAAVTPNGTVRAPVVVRATEGYTPGLPGQRRAIAPVYSLMLATEPLPPAIWERIGLAERETFSDHRHVIIYGQRTVDGRFAFGGRGAPYHFGSRVRAAYDREPRVFAALRRTLTELFPVLGADVPVSHTWGGPLGVARDWAASVGYQPADGFAWAGGYVGDGVGTSNLAGRTLADLIRGERTELTALPWVNHRSPRWEPEPLRWLAVNAGLRVMFSADEAEARTGRSSRRASAFSRLLGH</sequence>
<accession>A0A4R0GWN6</accession>
<name>A0A4R0GWN6_9ACTN</name>
<evidence type="ECO:0000313" key="2">
    <source>
        <dbReference type="EMBL" id="TCB99918.1"/>
    </source>
</evidence>
<evidence type="ECO:0000259" key="1">
    <source>
        <dbReference type="Pfam" id="PF01266"/>
    </source>
</evidence>
<dbReference type="AlphaFoldDB" id="A0A4R0GWN6"/>
<dbReference type="Pfam" id="PF01266">
    <property type="entry name" value="DAO"/>
    <property type="match status" value="1"/>
</dbReference>
<dbReference type="SUPFAM" id="SSF51905">
    <property type="entry name" value="FAD/NAD(P)-binding domain"/>
    <property type="match status" value="1"/>
</dbReference>
<keyword evidence="3" id="KW-1185">Reference proteome</keyword>
<reference evidence="2 3" key="1">
    <citation type="submission" date="2019-02" db="EMBL/GenBank/DDBJ databases">
        <title>Jishengella sp. nov., isolated from a root of Zingiber montanum.</title>
        <authorList>
            <person name="Kuncharoen N."/>
            <person name="Kudo T."/>
            <person name="Masahiro Y."/>
            <person name="Ohkuma M."/>
            <person name="Tanasupawat S."/>
        </authorList>
    </citation>
    <scope>NUCLEOTIDE SEQUENCE [LARGE SCALE GENOMIC DNA]</scope>
    <source>
        <strain evidence="2 3">PLAI 1-1</strain>
    </source>
</reference>
<protein>
    <submittedName>
        <fullName evidence="2">FAD-dependent oxidoreductase</fullName>
    </submittedName>
</protein>